<keyword evidence="15" id="KW-1185">Reference proteome</keyword>
<dbReference type="InterPro" id="IPR029045">
    <property type="entry name" value="ClpP/crotonase-like_dom_sf"/>
</dbReference>
<protein>
    <recommendedName>
        <fullName evidence="4">enoyl-CoA hydratase</fullName>
        <ecNumber evidence="4">4.2.1.17</ecNumber>
    </recommendedName>
</protein>
<comment type="similarity">
    <text evidence="3">Belongs to the 3-hydroxyacyl-CoA dehydrogenase family.</text>
</comment>
<dbReference type="SUPFAM" id="SSF48179">
    <property type="entry name" value="6-phosphogluconate dehydrogenase C-terminal domain-like"/>
    <property type="match status" value="2"/>
</dbReference>
<evidence type="ECO:0000256" key="2">
    <source>
        <dbReference type="ARBA" id="ARBA00008750"/>
    </source>
</evidence>
<feature type="domain" description="3-hydroxyacyl-CoA dehydrogenase C-terminal" evidence="12">
    <location>
        <begin position="354"/>
        <end position="427"/>
    </location>
</feature>
<feature type="domain" description="3-hydroxyacyl-CoA dehydrogenase C-terminal" evidence="12">
    <location>
        <begin position="196"/>
        <end position="292"/>
    </location>
</feature>
<evidence type="ECO:0000256" key="1">
    <source>
        <dbReference type="ARBA" id="ARBA00005005"/>
    </source>
</evidence>
<proteinExistence type="inferred from homology"/>
<comment type="similarity">
    <text evidence="2">In the N-terminal section; belongs to the enoyl-CoA hydratase/isomerase family.</text>
</comment>
<evidence type="ECO:0000256" key="10">
    <source>
        <dbReference type="ARBA" id="ARBA00049556"/>
    </source>
</evidence>
<dbReference type="GO" id="GO:0004300">
    <property type="term" value="F:enoyl-CoA hydratase activity"/>
    <property type="evidence" value="ECO:0007669"/>
    <property type="project" value="UniProtKB-EC"/>
</dbReference>
<keyword evidence="9" id="KW-0443">Lipid metabolism</keyword>
<dbReference type="InterPro" id="IPR018376">
    <property type="entry name" value="Enoyl-CoA_hyd/isom_CS"/>
</dbReference>
<reference evidence="14 15" key="1">
    <citation type="submission" date="2010-04" db="EMBL/GenBank/DDBJ databases">
        <authorList>
            <person name="Muzny D."/>
            <person name="Qin X."/>
            <person name="Deng J."/>
            <person name="Jiang H."/>
            <person name="Liu Y."/>
            <person name="Qu J."/>
            <person name="Song X.-Z."/>
            <person name="Zhang L."/>
            <person name="Thornton R."/>
            <person name="Coyle M."/>
            <person name="Francisco L."/>
            <person name="Jackson L."/>
            <person name="Javaid M."/>
            <person name="Korchina V."/>
            <person name="Kovar C."/>
            <person name="Mata R."/>
            <person name="Mathew T."/>
            <person name="Ngo R."/>
            <person name="Nguyen L."/>
            <person name="Nguyen N."/>
            <person name="Okwuonu G."/>
            <person name="Ongeri F."/>
            <person name="Pham C."/>
            <person name="Simmons D."/>
            <person name="Wilczek-Boney K."/>
            <person name="Hale W."/>
            <person name="Jakkamsetti A."/>
            <person name="Pham P."/>
            <person name="Ruth R."/>
            <person name="San Lucas F."/>
            <person name="Warren J."/>
            <person name="Zhang J."/>
            <person name="Zhao Z."/>
            <person name="Zhou C."/>
            <person name="Zhu D."/>
            <person name="Lee S."/>
            <person name="Bess C."/>
            <person name="Blankenburg K."/>
            <person name="Forbes L."/>
            <person name="Fu Q."/>
            <person name="Gubbala S."/>
            <person name="Hirani K."/>
            <person name="Jayaseelan J.C."/>
            <person name="Lara F."/>
            <person name="Munidasa M."/>
            <person name="Palculict T."/>
            <person name="Patil S."/>
            <person name="Pu L.-L."/>
            <person name="Saada N."/>
            <person name="Tang L."/>
            <person name="Weissenberger G."/>
            <person name="Zhu Y."/>
            <person name="Hemphill L."/>
            <person name="Shang Y."/>
            <person name="Youmans B."/>
            <person name="Ayvaz T."/>
            <person name="Ross M."/>
            <person name="Santibanez J."/>
            <person name="Aqrawi P."/>
            <person name="Gross S."/>
            <person name="Joshi V."/>
            <person name="Fowler G."/>
            <person name="Nazareth L."/>
            <person name="Reid J."/>
            <person name="Worley K."/>
            <person name="Petrosino J."/>
            <person name="Highlander S."/>
            <person name="Gibbs R."/>
            <person name="Gibbs R."/>
        </authorList>
    </citation>
    <scope>NUCLEOTIDE SEQUENCE [LARGE SCALE GENOMIC DNA]</scope>
    <source>
        <strain evidence="14 15">ATCC 11563</strain>
    </source>
</reference>
<evidence type="ECO:0000313" key="14">
    <source>
        <dbReference type="EMBL" id="EFG50482.1"/>
    </source>
</evidence>
<evidence type="ECO:0000256" key="4">
    <source>
        <dbReference type="ARBA" id="ARBA00012076"/>
    </source>
</evidence>
<dbReference type="Proteomes" id="UP000003764">
    <property type="component" value="Unassembled WGS sequence"/>
</dbReference>
<sequence length="757" mass="83641">MEGNTMTITKATVLGAGVMGSQIAALLVNAGLKVQLLDVVIDENEPNKLSKSGYDRITDRKKPMLYQSQFQGNLTYGNFDHDLKEPSDADIFIEAVKEDIKIKHAIWEKIAAVAKPKAILATNTSGIPIQAIAKVFKGAERERFLGMHFFNPPRYMKLVELIPTEFTSEATVNQLKVFTEKKLGKGVVIANDVPAFIANRTGTHSMNDIMYRAERDGLSITEVDALTGKVLGRPRTGTYGLSDLVGNDVATFVVGGLTQDPSEQPYFNQPTLIGRLVEAGALGNKVGHGFYKKEGRQRLVVDPETLTYNPVEKPNLPILAEFSSNLKNNMDVIFKSTDTAGKFLWETLASTFYYAANNIPKAAADYKDIDRAMVWGFNWKMGPFQLWDLMGFERVKKRIEKEIGPLPEWVANRGEPFYQKGEILENITPMSEKTDENIWQTDASTLSVINGEQLLFNFHTPNNTITGDLSTELIKAVDELESGDYVGMVIYSNGPHFSPGANLNMMKEAIESDGVDELIGQTISELHKAVNSVRYASKPIVTAVRGRALGGGAELVLASPYIVAAAESYIGLVEVGVGLVPGGGGLAELTERVMNMPIQKDAKMRILGDVITRVASGDVSMSAYEARDKYYLRQSDDIVAASDSVVEIALDKLTYLAKTNYIPRTKVNFPILGTSFKAVVEGQLDAMRLGHFISDYDMELGLTVAEIMTGGDLPEGTFVNQDWLQHLEKMHFLRLANNQKTYERIAYMLETRKPLRN</sequence>
<keyword evidence="7" id="KW-0560">Oxidoreductase</keyword>
<keyword evidence="14" id="KW-0456">Lyase</keyword>
<dbReference type="InterPro" id="IPR006108">
    <property type="entry name" value="3HC_DH_C"/>
</dbReference>
<comment type="pathway">
    <text evidence="1">Lipid metabolism; fatty acid beta-oxidation.</text>
</comment>
<dbReference type="Gene3D" id="3.90.226.10">
    <property type="entry name" value="2-enoyl-CoA Hydratase, Chain A, domain 1"/>
    <property type="match status" value="1"/>
</dbReference>
<evidence type="ECO:0000256" key="8">
    <source>
        <dbReference type="ARBA" id="ARBA00023027"/>
    </source>
</evidence>
<dbReference type="PANTHER" id="PTHR48075">
    <property type="entry name" value="3-HYDROXYACYL-COA DEHYDROGENASE FAMILY PROTEIN"/>
    <property type="match status" value="1"/>
</dbReference>
<keyword evidence="6" id="KW-0442">Lipid degradation</keyword>
<dbReference type="EMBL" id="ADNT01000016">
    <property type="protein sequence ID" value="EFG50482.1"/>
    <property type="molecule type" value="Genomic_DNA"/>
</dbReference>
<dbReference type="InterPro" id="IPR036291">
    <property type="entry name" value="NAD(P)-bd_dom_sf"/>
</dbReference>
<keyword evidence="8" id="KW-0520">NAD</keyword>
<keyword evidence="5" id="KW-0276">Fatty acid metabolism</keyword>
<evidence type="ECO:0000256" key="7">
    <source>
        <dbReference type="ARBA" id="ARBA00023002"/>
    </source>
</evidence>
<comment type="catalytic activity">
    <reaction evidence="10">
        <text>a (3S)-3-hydroxyacyl-CoA + NAD(+) = a 3-oxoacyl-CoA + NADH + H(+)</text>
        <dbReference type="Rhea" id="RHEA:22432"/>
        <dbReference type="ChEBI" id="CHEBI:15378"/>
        <dbReference type="ChEBI" id="CHEBI:57318"/>
        <dbReference type="ChEBI" id="CHEBI:57540"/>
        <dbReference type="ChEBI" id="CHEBI:57945"/>
        <dbReference type="ChEBI" id="CHEBI:90726"/>
        <dbReference type="EC" id="1.1.1.35"/>
    </reaction>
</comment>
<dbReference type="Gene3D" id="3.40.50.720">
    <property type="entry name" value="NAD(P)-binding Rossmann-like Domain"/>
    <property type="match status" value="1"/>
</dbReference>
<evidence type="ECO:0000256" key="6">
    <source>
        <dbReference type="ARBA" id="ARBA00022963"/>
    </source>
</evidence>
<dbReference type="InterPro" id="IPR006176">
    <property type="entry name" value="3-OHacyl-CoA_DH_NAD-bd"/>
</dbReference>
<dbReference type="CDD" id="cd06558">
    <property type="entry name" value="crotonase-like"/>
    <property type="match status" value="1"/>
</dbReference>
<dbReference type="Pfam" id="PF02737">
    <property type="entry name" value="3HCDH_N"/>
    <property type="match status" value="1"/>
</dbReference>
<gene>
    <name evidence="14" type="ORF">HMPREF0061_0176</name>
</gene>
<name>A0ABN0AB41_AERVM</name>
<evidence type="ECO:0000256" key="11">
    <source>
        <dbReference type="RuleBase" id="RU003707"/>
    </source>
</evidence>
<dbReference type="SUPFAM" id="SSF51735">
    <property type="entry name" value="NAD(P)-binding Rossmann-fold domains"/>
    <property type="match status" value="1"/>
</dbReference>
<comment type="caution">
    <text evidence="14">The sequence shown here is derived from an EMBL/GenBank/DDBJ whole genome shotgun (WGS) entry which is preliminary data.</text>
</comment>
<dbReference type="PROSITE" id="PS00166">
    <property type="entry name" value="ENOYL_COA_HYDRATASE"/>
    <property type="match status" value="1"/>
</dbReference>
<feature type="domain" description="3-hydroxyacyl-CoA dehydrogenase NAD binding" evidence="13">
    <location>
        <begin position="10"/>
        <end position="192"/>
    </location>
</feature>
<dbReference type="SUPFAM" id="SSF52096">
    <property type="entry name" value="ClpP/crotonase"/>
    <property type="match status" value="1"/>
</dbReference>
<evidence type="ECO:0000259" key="12">
    <source>
        <dbReference type="Pfam" id="PF00725"/>
    </source>
</evidence>
<evidence type="ECO:0000259" key="13">
    <source>
        <dbReference type="Pfam" id="PF02737"/>
    </source>
</evidence>
<accession>A0ABN0AB41</accession>
<dbReference type="EC" id="4.2.1.17" evidence="4"/>
<evidence type="ECO:0000256" key="3">
    <source>
        <dbReference type="ARBA" id="ARBA00009463"/>
    </source>
</evidence>
<evidence type="ECO:0000313" key="15">
    <source>
        <dbReference type="Proteomes" id="UP000003764"/>
    </source>
</evidence>
<dbReference type="Gene3D" id="1.10.1040.50">
    <property type="match status" value="1"/>
</dbReference>
<evidence type="ECO:0000256" key="9">
    <source>
        <dbReference type="ARBA" id="ARBA00023098"/>
    </source>
</evidence>
<dbReference type="InterPro" id="IPR001753">
    <property type="entry name" value="Enoyl-CoA_hydra/iso"/>
</dbReference>
<organism evidence="14 15">
    <name type="scientific">Aerococcus viridans (strain ATCC 11563 / DSM 20340 / CCUG 4311 / JCM 20461 / NBRC 12219 / NCTC 8251 / M1)</name>
    <dbReference type="NCBI Taxonomy" id="655812"/>
    <lineage>
        <taxon>Bacteria</taxon>
        <taxon>Bacillati</taxon>
        <taxon>Bacillota</taxon>
        <taxon>Bacilli</taxon>
        <taxon>Lactobacillales</taxon>
        <taxon>Aerococcaceae</taxon>
        <taxon>Aerococcus</taxon>
    </lineage>
</organism>
<evidence type="ECO:0000256" key="5">
    <source>
        <dbReference type="ARBA" id="ARBA00022832"/>
    </source>
</evidence>
<dbReference type="Pfam" id="PF00378">
    <property type="entry name" value="ECH_1"/>
    <property type="match status" value="1"/>
</dbReference>
<dbReference type="Pfam" id="PF00725">
    <property type="entry name" value="3HCDH"/>
    <property type="match status" value="2"/>
</dbReference>
<dbReference type="InterPro" id="IPR008927">
    <property type="entry name" value="6-PGluconate_DH-like_C_sf"/>
</dbReference>
<comment type="similarity">
    <text evidence="11">Belongs to the enoyl-CoA hydratase/isomerase family.</text>
</comment>
<dbReference type="PANTHER" id="PTHR48075:SF7">
    <property type="entry name" value="3-HYDROXYACYL-COA DEHYDROGENASE-RELATED"/>
    <property type="match status" value="1"/>
</dbReference>